<evidence type="ECO:0000313" key="7">
    <source>
        <dbReference type="EMBL" id="PEN13352.1"/>
    </source>
</evidence>
<feature type="domain" description="Mur ligase central" evidence="6">
    <location>
        <begin position="199"/>
        <end position="389"/>
    </location>
</feature>
<dbReference type="InterPro" id="IPR051046">
    <property type="entry name" value="MurCDEF_CellWall_CoF430Synth"/>
</dbReference>
<gene>
    <name evidence="7" type="ORF">CRI94_08465</name>
</gene>
<keyword evidence="8" id="KW-1185">Reference proteome</keyword>
<accession>A0A2A8CXC1</accession>
<dbReference type="PANTHER" id="PTHR43024">
    <property type="entry name" value="UDP-N-ACETYLMURAMOYL-TRIPEPTIDE--D-ALANYL-D-ALANINE LIGASE"/>
    <property type="match status" value="1"/>
</dbReference>
<keyword evidence="2" id="KW-0547">Nucleotide-binding</keyword>
<dbReference type="InterPro" id="IPR036565">
    <property type="entry name" value="Mur-like_cat_sf"/>
</dbReference>
<dbReference type="OrthoDB" id="9801978at2"/>
<dbReference type="Pfam" id="PF02875">
    <property type="entry name" value="Mur_ligase_C"/>
    <property type="match status" value="1"/>
</dbReference>
<keyword evidence="3" id="KW-0067">ATP-binding</keyword>
<dbReference type="SUPFAM" id="SSF53623">
    <property type="entry name" value="MurD-like peptide ligases, catalytic domain"/>
    <property type="match status" value="1"/>
</dbReference>
<name>A0A2A8CXC1_9BACT</name>
<dbReference type="GO" id="GO:0016881">
    <property type="term" value="F:acid-amino acid ligase activity"/>
    <property type="evidence" value="ECO:0007669"/>
    <property type="project" value="InterPro"/>
</dbReference>
<reference evidence="7 8" key="1">
    <citation type="submission" date="2017-10" db="EMBL/GenBank/DDBJ databases">
        <title>Draft genome of Longibacter Salinarum.</title>
        <authorList>
            <person name="Goh K.M."/>
            <person name="Shamsir M.S."/>
            <person name="Lim S.W."/>
        </authorList>
    </citation>
    <scope>NUCLEOTIDE SEQUENCE [LARGE SCALE GENOMIC DNA]</scope>
    <source>
        <strain evidence="7 8">KCTC 52045</strain>
    </source>
</reference>
<feature type="domain" description="Mur ligase C-terminal" evidence="5">
    <location>
        <begin position="411"/>
        <end position="532"/>
    </location>
</feature>
<evidence type="ECO:0000256" key="4">
    <source>
        <dbReference type="SAM" id="Phobius"/>
    </source>
</evidence>
<evidence type="ECO:0000256" key="2">
    <source>
        <dbReference type="ARBA" id="ARBA00022741"/>
    </source>
</evidence>
<feature type="transmembrane region" description="Helical" evidence="4">
    <location>
        <begin position="60"/>
        <end position="93"/>
    </location>
</feature>
<evidence type="ECO:0000256" key="1">
    <source>
        <dbReference type="ARBA" id="ARBA00022598"/>
    </source>
</evidence>
<evidence type="ECO:0000259" key="5">
    <source>
        <dbReference type="Pfam" id="PF02875"/>
    </source>
</evidence>
<feature type="transmembrane region" description="Helical" evidence="4">
    <location>
        <begin position="114"/>
        <end position="134"/>
    </location>
</feature>
<dbReference type="Proteomes" id="UP000220102">
    <property type="component" value="Unassembled WGS sequence"/>
</dbReference>
<feature type="transmembrane region" description="Helical" evidence="4">
    <location>
        <begin position="146"/>
        <end position="172"/>
    </location>
</feature>
<proteinExistence type="predicted"/>
<evidence type="ECO:0000313" key="8">
    <source>
        <dbReference type="Proteomes" id="UP000220102"/>
    </source>
</evidence>
<dbReference type="SUPFAM" id="SSF53244">
    <property type="entry name" value="MurD-like peptide ligases, peptide-binding domain"/>
    <property type="match status" value="1"/>
</dbReference>
<keyword evidence="4" id="KW-0472">Membrane</keyword>
<dbReference type="EMBL" id="PDEQ01000004">
    <property type="protein sequence ID" value="PEN13352.1"/>
    <property type="molecule type" value="Genomic_DNA"/>
</dbReference>
<dbReference type="InterPro" id="IPR013221">
    <property type="entry name" value="Mur_ligase_cen"/>
</dbReference>
<dbReference type="Pfam" id="PF08245">
    <property type="entry name" value="Mur_ligase_M"/>
    <property type="match status" value="1"/>
</dbReference>
<keyword evidence="1 7" id="KW-0436">Ligase</keyword>
<keyword evidence="4" id="KW-1133">Transmembrane helix</keyword>
<evidence type="ECO:0000256" key="3">
    <source>
        <dbReference type="ARBA" id="ARBA00022840"/>
    </source>
</evidence>
<dbReference type="GO" id="GO:0005524">
    <property type="term" value="F:ATP binding"/>
    <property type="evidence" value="ECO:0007669"/>
    <property type="project" value="UniProtKB-KW"/>
</dbReference>
<dbReference type="AlphaFoldDB" id="A0A2A8CXC1"/>
<comment type="caution">
    <text evidence="7">The sequence shown here is derived from an EMBL/GenBank/DDBJ whole genome shotgun (WGS) entry which is preliminary data.</text>
</comment>
<dbReference type="PANTHER" id="PTHR43024:SF1">
    <property type="entry name" value="UDP-N-ACETYLMURAMOYL-TRIPEPTIDE--D-ALANYL-D-ALANINE LIGASE"/>
    <property type="match status" value="1"/>
</dbReference>
<evidence type="ECO:0000259" key="6">
    <source>
        <dbReference type="Pfam" id="PF08245"/>
    </source>
</evidence>
<sequence>MTVLLLVLALLASLFAGWRTMRRVRFFLHVFQLETYKLDRFANWCTSHITDAVVRVSHVAGVAILLAAAAGFAFLTPGWVAAGAFVLWTGAFISSKRYRSTQQKKPLAFTSRMTRLAVTAGVVSAIPVVVGGWVGWGTGDASGAFWYLLGLFVADLAAPIWVAMAAGLMTPVETSIQEGYKRQARAKLQERSDLHVIGITGSYGKTSTKFILAELLRQKFNVLATPSSYNTPMGICIVVNNKLRPEHQVLVLEYGIRYPGDIEELTDIARPDTSVVTTIGIAHLETMGTQDAIAQEKGTLVEHTAPGGPAVLNLDDPRVEAMRERADGPIWGVSLEDHPDAKITASNISYDTSGTRFTVQDDTGAEAEFRTRLLGRHNVVNILLAIAVARSMGLRLRAMAHAIRRVDPVEHRLELRQRGAITVIDDAFNSNPVGARNAVEILGQMNGGRRVIVTPGMVELGERQWGENKQFGVHIAENKLDLAVLVGPDQTEPIREGLREAGFPEHQTKVFSSLFDAQEFLQTYLREGDIVLYENDLPDQLEE</sequence>
<dbReference type="Gene3D" id="3.90.190.20">
    <property type="entry name" value="Mur ligase, C-terminal domain"/>
    <property type="match status" value="1"/>
</dbReference>
<dbReference type="Gene3D" id="3.40.1190.10">
    <property type="entry name" value="Mur-like, catalytic domain"/>
    <property type="match status" value="1"/>
</dbReference>
<protein>
    <submittedName>
        <fullName evidence="7">Mur ligase</fullName>
    </submittedName>
</protein>
<dbReference type="InterPro" id="IPR004101">
    <property type="entry name" value="Mur_ligase_C"/>
</dbReference>
<dbReference type="RefSeq" id="WP_098075273.1">
    <property type="nucleotide sequence ID" value="NZ_PDEQ01000004.1"/>
</dbReference>
<dbReference type="InterPro" id="IPR036615">
    <property type="entry name" value="Mur_ligase_C_dom_sf"/>
</dbReference>
<organism evidence="7 8">
    <name type="scientific">Longibacter salinarum</name>
    <dbReference type="NCBI Taxonomy" id="1850348"/>
    <lineage>
        <taxon>Bacteria</taxon>
        <taxon>Pseudomonadati</taxon>
        <taxon>Rhodothermota</taxon>
        <taxon>Rhodothermia</taxon>
        <taxon>Rhodothermales</taxon>
        <taxon>Salisaetaceae</taxon>
        <taxon>Longibacter</taxon>
    </lineage>
</organism>
<keyword evidence="4" id="KW-0812">Transmembrane</keyword>